<proteinExistence type="predicted"/>
<accession>A0A5Q3QI37</accession>
<dbReference type="RefSeq" id="WP_154077695.1">
    <property type="nucleotide sequence ID" value="NZ_CP045929.1"/>
</dbReference>
<dbReference type="EMBL" id="CP045929">
    <property type="protein sequence ID" value="QGK71119.1"/>
    <property type="molecule type" value="Genomic_DNA"/>
</dbReference>
<reference evidence="3" key="1">
    <citation type="submission" date="2019-11" db="EMBL/GenBank/DDBJ databases">
        <title>The complete genome sequence of Saccharopolyspora sp. E2A.</title>
        <authorList>
            <person name="Zhang G."/>
        </authorList>
    </citation>
    <scope>NUCLEOTIDE SEQUENCE [LARGE SCALE GENOMIC DNA]</scope>
    <source>
        <strain evidence="3">E2A</strain>
    </source>
</reference>
<keyword evidence="2" id="KW-0378">Hydrolase</keyword>
<dbReference type="InterPro" id="IPR000073">
    <property type="entry name" value="AB_hydrolase_1"/>
</dbReference>
<dbReference type="KEGG" id="sace:GIY23_17770"/>
<dbReference type="InterPro" id="IPR029058">
    <property type="entry name" value="AB_hydrolase_fold"/>
</dbReference>
<gene>
    <name evidence="2" type="ORF">GIY23_17770</name>
</gene>
<dbReference type="Gene3D" id="3.40.50.1820">
    <property type="entry name" value="alpha/beta hydrolase"/>
    <property type="match status" value="1"/>
</dbReference>
<evidence type="ECO:0000259" key="1">
    <source>
        <dbReference type="Pfam" id="PF12697"/>
    </source>
</evidence>
<evidence type="ECO:0000313" key="3">
    <source>
        <dbReference type="Proteomes" id="UP000371041"/>
    </source>
</evidence>
<dbReference type="SUPFAM" id="SSF53474">
    <property type="entry name" value="alpha/beta-Hydrolases"/>
    <property type="match status" value="1"/>
</dbReference>
<sequence>MGAVAVTVWDDSGRGEPVVLVHGSGTWGDAPLGFETQRELADRYRLVVPDRRGYGRSPDVECSDCVRDADDVVELLADGAHLLGHSSGGVVAMIAAARAPQAVRSLTLIEPACFQLAADDPVVATALERNREALQAVPPELSDEDLVRLSYESVGFEPPEETTPEMVRASRAALTELPAWQVEVDAAVLAARDWPKLVLTGTWEDAPENYREYGGKPIMACAGATADRIGAKLVRVPGASHWPHQQRPDIVHPLLRDLWSAR</sequence>
<dbReference type="PANTHER" id="PTHR43689:SF8">
    <property type="entry name" value="ALPHA_BETA-HYDROLASES SUPERFAMILY PROTEIN"/>
    <property type="match status" value="1"/>
</dbReference>
<dbReference type="Pfam" id="PF12697">
    <property type="entry name" value="Abhydrolase_6"/>
    <property type="match status" value="1"/>
</dbReference>
<organism evidence="2 3">
    <name type="scientific">Allosaccharopolyspora coralli</name>
    <dbReference type="NCBI Taxonomy" id="2665642"/>
    <lineage>
        <taxon>Bacteria</taxon>
        <taxon>Bacillati</taxon>
        <taxon>Actinomycetota</taxon>
        <taxon>Actinomycetes</taxon>
        <taxon>Pseudonocardiales</taxon>
        <taxon>Pseudonocardiaceae</taxon>
        <taxon>Allosaccharopolyspora</taxon>
    </lineage>
</organism>
<feature type="domain" description="AB hydrolase-1" evidence="1">
    <location>
        <begin position="18"/>
        <end position="251"/>
    </location>
</feature>
<name>A0A5Q3QI37_9PSEU</name>
<dbReference type="GO" id="GO:0016787">
    <property type="term" value="F:hydrolase activity"/>
    <property type="evidence" value="ECO:0007669"/>
    <property type="project" value="UniProtKB-KW"/>
</dbReference>
<dbReference type="AlphaFoldDB" id="A0A5Q3QI37"/>
<dbReference type="Proteomes" id="UP000371041">
    <property type="component" value="Chromosome"/>
</dbReference>
<evidence type="ECO:0000313" key="2">
    <source>
        <dbReference type="EMBL" id="QGK71119.1"/>
    </source>
</evidence>
<protein>
    <submittedName>
        <fullName evidence="2">Alpha/beta fold hydrolase</fullName>
    </submittedName>
</protein>
<keyword evidence="3" id="KW-1185">Reference proteome</keyword>
<dbReference type="PANTHER" id="PTHR43689">
    <property type="entry name" value="HYDROLASE"/>
    <property type="match status" value="1"/>
</dbReference>